<dbReference type="RefSeq" id="WP_199468111.1">
    <property type="nucleotide sequence ID" value="NZ_JAAOCP010000007.1"/>
</dbReference>
<dbReference type="AlphaFoldDB" id="A0AA40YR27"/>
<dbReference type="Proteomes" id="UP000728106">
    <property type="component" value="Unassembled WGS sequence"/>
</dbReference>
<protein>
    <submittedName>
        <fullName evidence="1">Uncharacterized protein</fullName>
    </submittedName>
</protein>
<sequence length="426" mass="46910">MVDKFEVETISNQDYLELLSNELAESFDIDLSSLNNALITISDDNSVSVAQGVSKVVADQVTTQLDKAATSTEVVAKKGVQLFALFDNNGEVVTGTDGLVKAKGQGDFLRGMFKRDNQFSGHAKIKSADATKAVEQVKGKNAAIAKTAGASMQLASVVVGQYYMSEINQKLTVMSDDIHSLRRFQQTSILAQLGTMREALQILADNQSQLLADENIRNNNLQKIDTIKTDLATINNQSLLELAGILDKGVKDEQGFIKSVTDMDYWKQISIISTNVMIFASELELIFAKGSLSRKNVSNQVKITKAKNATITDRIDLFLTDAAQKFNLTTRSSSERLQRQQDKVAKFPVPGKLKNVAANTASFISERVDYGFNFGMSDKKLEAIVPAVERITNTETIDSILDQITFDMESETKLLVNEGQVYFVKK</sequence>
<evidence type="ECO:0000313" key="1">
    <source>
        <dbReference type="EMBL" id="MBJ7639060.1"/>
    </source>
</evidence>
<proteinExistence type="predicted"/>
<evidence type="ECO:0000313" key="2">
    <source>
        <dbReference type="Proteomes" id="UP000728106"/>
    </source>
</evidence>
<name>A0AA40YR27_WEICO</name>
<dbReference type="EMBL" id="JAAOCP010000007">
    <property type="protein sequence ID" value="MBJ7639060.1"/>
    <property type="molecule type" value="Genomic_DNA"/>
</dbReference>
<accession>A0AA40YR27</accession>
<keyword evidence="2" id="KW-1185">Reference proteome</keyword>
<reference evidence="1 2" key="1">
    <citation type="journal article" date="2021" name="Int. J. Food Microbiol.">
        <title>Safety demonstration of a microbial species for use in the food chain: Weissella confusa.</title>
        <authorList>
            <person name="Bourdichon F."/>
            <person name="Patrone V."/>
            <person name="Fontana A."/>
            <person name="Milani G."/>
            <person name="Morelli L."/>
        </authorList>
    </citation>
    <scope>NUCLEOTIDE SEQUENCE [LARGE SCALE GENOMIC DNA]</scope>
    <source>
        <strain evidence="1 2">CCUG 43002</strain>
    </source>
</reference>
<gene>
    <name evidence="1" type="ORF">HAU20_06655</name>
</gene>
<organism evidence="1 2">
    <name type="scientific">Weissella confusa</name>
    <name type="common">Lactobacillus confusus</name>
    <dbReference type="NCBI Taxonomy" id="1583"/>
    <lineage>
        <taxon>Bacteria</taxon>
        <taxon>Bacillati</taxon>
        <taxon>Bacillota</taxon>
        <taxon>Bacilli</taxon>
        <taxon>Lactobacillales</taxon>
        <taxon>Lactobacillaceae</taxon>
        <taxon>Weissella</taxon>
    </lineage>
</organism>
<comment type="caution">
    <text evidence="1">The sequence shown here is derived from an EMBL/GenBank/DDBJ whole genome shotgun (WGS) entry which is preliminary data.</text>
</comment>